<evidence type="ECO:0000313" key="1">
    <source>
        <dbReference type="EMBL" id="KAF6236321.1"/>
    </source>
</evidence>
<dbReference type="RefSeq" id="XP_037165671.1">
    <property type="nucleotide sequence ID" value="XM_037307489.1"/>
</dbReference>
<dbReference type="Proteomes" id="UP000578531">
    <property type="component" value="Unassembled WGS sequence"/>
</dbReference>
<comment type="caution">
    <text evidence="1">The sequence shown here is derived from an EMBL/GenBank/DDBJ whole genome shotgun (WGS) entry which is preliminary data.</text>
</comment>
<keyword evidence="2" id="KW-1185">Reference proteome</keyword>
<name>A0A8H6FX50_9LECA</name>
<proteinExistence type="predicted"/>
<dbReference type="EMBL" id="JACCJC010000020">
    <property type="protein sequence ID" value="KAF6236321.1"/>
    <property type="molecule type" value="Genomic_DNA"/>
</dbReference>
<organism evidence="1 2">
    <name type="scientific">Letharia columbiana</name>
    <dbReference type="NCBI Taxonomy" id="112416"/>
    <lineage>
        <taxon>Eukaryota</taxon>
        <taxon>Fungi</taxon>
        <taxon>Dikarya</taxon>
        <taxon>Ascomycota</taxon>
        <taxon>Pezizomycotina</taxon>
        <taxon>Lecanoromycetes</taxon>
        <taxon>OSLEUM clade</taxon>
        <taxon>Lecanoromycetidae</taxon>
        <taxon>Lecanorales</taxon>
        <taxon>Lecanorineae</taxon>
        <taxon>Parmeliaceae</taxon>
        <taxon>Letharia</taxon>
    </lineage>
</organism>
<dbReference type="GeneID" id="59287236"/>
<dbReference type="OrthoDB" id="434986at2759"/>
<sequence>MQLIDEVSADLQKNFQPLKEVVLKGMKWDAYIPSVSASLEYLKYCGGTKLAT</sequence>
<reference evidence="1 2" key="1">
    <citation type="journal article" date="2020" name="Genomics">
        <title>Complete, high-quality genomes from long-read metagenomic sequencing of two wolf lichen thalli reveals enigmatic genome architecture.</title>
        <authorList>
            <person name="McKenzie S.K."/>
            <person name="Walston R.F."/>
            <person name="Allen J.L."/>
        </authorList>
    </citation>
    <scope>NUCLEOTIDE SEQUENCE [LARGE SCALE GENOMIC DNA]</scope>
    <source>
        <strain evidence="1">WasteWater2</strain>
    </source>
</reference>
<dbReference type="Gene3D" id="1.10.1040.10">
    <property type="entry name" value="N-(1-d-carboxylethyl)-l-norvaline Dehydrogenase, domain 2"/>
    <property type="match status" value="1"/>
</dbReference>
<protein>
    <submittedName>
        <fullName evidence="1">Uncharacterized protein</fullName>
    </submittedName>
</protein>
<accession>A0A8H6FX50</accession>
<evidence type="ECO:0000313" key="2">
    <source>
        <dbReference type="Proteomes" id="UP000578531"/>
    </source>
</evidence>
<dbReference type="AlphaFoldDB" id="A0A8H6FX50"/>
<gene>
    <name evidence="1" type="ORF">HO173_005574</name>
</gene>
<dbReference type="InterPro" id="IPR013328">
    <property type="entry name" value="6PGD_dom2"/>
</dbReference>